<dbReference type="PANTHER" id="PTHR11715:SF3">
    <property type="entry name" value="GLYCINE CLEAVAGE SYSTEM H PROTEIN-RELATED"/>
    <property type="match status" value="1"/>
</dbReference>
<keyword evidence="1" id="KW-0450">Lipoyl</keyword>
<dbReference type="CDD" id="cd06848">
    <property type="entry name" value="GCS_H"/>
    <property type="match status" value="1"/>
</dbReference>
<evidence type="ECO:0000256" key="1">
    <source>
        <dbReference type="ARBA" id="ARBA00022823"/>
    </source>
</evidence>
<dbReference type="Proteomes" id="UP000005522">
    <property type="component" value="Chromosome"/>
</dbReference>
<evidence type="ECO:0000313" key="3">
    <source>
        <dbReference type="Proteomes" id="UP000005522"/>
    </source>
</evidence>
<dbReference type="Gene3D" id="2.40.50.100">
    <property type="match status" value="1"/>
</dbReference>
<dbReference type="SMR" id="A0A059ZX49"/>
<dbReference type="GO" id="GO:0005960">
    <property type="term" value="C:glycine cleavage complex"/>
    <property type="evidence" value="ECO:0007669"/>
    <property type="project" value="InterPro"/>
</dbReference>
<dbReference type="RefSeq" id="WP_004868634.1">
    <property type="nucleotide sequence ID" value="NZ_CP005986.1"/>
</dbReference>
<dbReference type="SUPFAM" id="SSF51230">
    <property type="entry name" value="Single hybrid motif"/>
    <property type="match status" value="1"/>
</dbReference>
<protein>
    <submittedName>
        <fullName evidence="2">Glycine cleavage system H protein</fullName>
    </submittedName>
</protein>
<dbReference type="GO" id="GO:0005829">
    <property type="term" value="C:cytosol"/>
    <property type="evidence" value="ECO:0007669"/>
    <property type="project" value="TreeGrafter"/>
</dbReference>
<evidence type="ECO:0000313" key="2">
    <source>
        <dbReference type="EMBL" id="AIA56043.1"/>
    </source>
</evidence>
<dbReference type="KEGG" id="acz:Acaty_c2189"/>
<dbReference type="GO" id="GO:0019464">
    <property type="term" value="P:glycine decarboxylation via glycine cleavage system"/>
    <property type="evidence" value="ECO:0007669"/>
    <property type="project" value="InterPro"/>
</dbReference>
<dbReference type="Pfam" id="PF01597">
    <property type="entry name" value="GCV_H"/>
    <property type="match status" value="1"/>
</dbReference>
<dbReference type="InterPro" id="IPR002930">
    <property type="entry name" value="GCV_H"/>
</dbReference>
<gene>
    <name evidence="2" type="ORF">Acaty_c2189</name>
</gene>
<dbReference type="InterPro" id="IPR033753">
    <property type="entry name" value="GCV_H/Fam206"/>
</dbReference>
<dbReference type="GO" id="GO:0009249">
    <property type="term" value="P:protein lipoylation"/>
    <property type="evidence" value="ECO:0007669"/>
    <property type="project" value="TreeGrafter"/>
</dbReference>
<dbReference type="GeneID" id="92932257"/>
<dbReference type="EMBL" id="CP005986">
    <property type="protein sequence ID" value="AIA56043.1"/>
    <property type="molecule type" value="Genomic_DNA"/>
</dbReference>
<dbReference type="AlphaFoldDB" id="A0A059ZX49"/>
<dbReference type="PANTHER" id="PTHR11715">
    <property type="entry name" value="GLYCINE CLEAVAGE SYSTEM H PROTEIN"/>
    <property type="match status" value="1"/>
</dbReference>
<dbReference type="HOGENOM" id="CLU_097408_2_2_6"/>
<sequence length="148" mass="16783">MECNGCEFRAELYYDKESQIWARREDDGTLTVGMTDISQSIAGKILHVRVRRPGTRRPIGKPVATIESGKWAGPVPNVFDCVIELANEDVLEDPNLLNIEPYEAWIARVRPTASMEVALKDMVTGDPAFELYKARCERDDIHCERGMR</sequence>
<dbReference type="InterPro" id="IPR011053">
    <property type="entry name" value="Single_hybrid_motif"/>
</dbReference>
<accession>A0A059ZX49</accession>
<organism evidence="2 3">
    <name type="scientific">Acidithiobacillus caldus (strain ATCC 51756 / DSM 8584 / KU)</name>
    <dbReference type="NCBI Taxonomy" id="637389"/>
    <lineage>
        <taxon>Bacteria</taxon>
        <taxon>Pseudomonadati</taxon>
        <taxon>Pseudomonadota</taxon>
        <taxon>Acidithiobacillia</taxon>
        <taxon>Acidithiobacillales</taxon>
        <taxon>Acidithiobacillaceae</taxon>
        <taxon>Acidithiobacillus</taxon>
    </lineage>
</organism>
<name>A0A059ZX49_ACICK</name>
<proteinExistence type="predicted"/>
<reference evidence="2 3" key="1">
    <citation type="journal article" date="2009" name="J. Bacteriol.">
        <title>Draft genome sequence of the extremely acidophilic bacterium Acidithiobacillus caldus ATCC 51756 reveals metabolic versatility in the genus Acidithiobacillus.</title>
        <authorList>
            <person name="Valdes J."/>
            <person name="Quatrini R."/>
            <person name="Hallberg K."/>
            <person name="Dopson M."/>
            <person name="Valenzuela P.D."/>
            <person name="Holmes D.S."/>
        </authorList>
    </citation>
    <scope>NUCLEOTIDE SEQUENCE [LARGE SCALE GENOMIC DNA]</scope>
    <source>
        <strain evidence="3">ATCC 51756 / DSM 8584 / KU</strain>
    </source>
</reference>
<dbReference type="eggNOG" id="COG0509">
    <property type="taxonomic scope" value="Bacteria"/>
</dbReference>